<evidence type="ECO:0000313" key="2">
    <source>
        <dbReference type="Proteomes" id="UP001320972"/>
    </source>
</evidence>
<dbReference type="RefSeq" id="WP_338006993.1">
    <property type="nucleotide sequence ID" value="NZ_JAOPKB010000001.1"/>
</dbReference>
<keyword evidence="2" id="KW-1185">Reference proteome</keyword>
<protein>
    <submittedName>
        <fullName evidence="1">Uncharacterized protein</fullName>
    </submittedName>
</protein>
<accession>A0ABT2QA96</accession>
<sequence length="250" mass="27392">MAQDKDYAPLTTVIYVIGDTPSERKDNLRACLFHAANHCGEGWLGEPGFEQNVSNAHDTLEDTDPGISFILEEADFRPPIHQLRILHGKGPRTAVNGLVKGATSSDRRIDVIVTTPDPICNRSEGIENIETLVDGNNNVHFAVSGLTVQSGTSITGTTKRALISITDALHPAHEHDTEATYAWSGGRPPIGFEVDGDRLVESEDYSRICRILQQYIDGIKSQRRAAKDIGCSRATIVNAVEQRPSMYNLQ</sequence>
<organism evidence="1 2">
    <name type="scientific">Natronoglomus mannanivorans</name>
    <dbReference type="NCBI Taxonomy" id="2979990"/>
    <lineage>
        <taxon>Archaea</taxon>
        <taxon>Methanobacteriati</taxon>
        <taxon>Methanobacteriota</taxon>
        <taxon>Stenosarchaea group</taxon>
        <taxon>Halobacteria</taxon>
        <taxon>Halobacteriales</taxon>
        <taxon>Natrialbaceae</taxon>
        <taxon>Natronoglomus</taxon>
    </lineage>
</organism>
<evidence type="ECO:0000313" key="1">
    <source>
        <dbReference type="EMBL" id="MCU4971851.1"/>
    </source>
</evidence>
<dbReference type="Proteomes" id="UP001320972">
    <property type="component" value="Unassembled WGS sequence"/>
</dbReference>
<name>A0ABT2QA96_9EURY</name>
<gene>
    <name evidence="1" type="ORF">OB955_03750</name>
</gene>
<dbReference type="EMBL" id="JAOPKB010000001">
    <property type="protein sequence ID" value="MCU4971851.1"/>
    <property type="molecule type" value="Genomic_DNA"/>
</dbReference>
<proteinExistence type="predicted"/>
<reference evidence="1 2" key="1">
    <citation type="submission" date="2022-09" db="EMBL/GenBank/DDBJ databases">
        <title>Enrichment on poylsaccharides allowed isolation of novel metabolic and taxonomic groups of Haloarchaea.</title>
        <authorList>
            <person name="Sorokin D.Y."/>
            <person name="Elcheninov A.G."/>
            <person name="Khizhniak T.V."/>
            <person name="Kolganova T.V."/>
            <person name="Kublanov I.V."/>
        </authorList>
    </citation>
    <scope>NUCLEOTIDE SEQUENCE [LARGE SCALE GENOMIC DNA]</scope>
    <source>
        <strain evidence="1 2">AArc-m2/3/4</strain>
    </source>
</reference>
<comment type="caution">
    <text evidence="1">The sequence shown here is derived from an EMBL/GenBank/DDBJ whole genome shotgun (WGS) entry which is preliminary data.</text>
</comment>